<dbReference type="AlphaFoldDB" id="A0AAV4CJR4"/>
<evidence type="ECO:0000313" key="3">
    <source>
        <dbReference type="Proteomes" id="UP000735302"/>
    </source>
</evidence>
<reference evidence="2 3" key="1">
    <citation type="journal article" date="2021" name="Elife">
        <title>Chloroplast acquisition without the gene transfer in kleptoplastic sea slugs, Plakobranchus ocellatus.</title>
        <authorList>
            <person name="Maeda T."/>
            <person name="Takahashi S."/>
            <person name="Yoshida T."/>
            <person name="Shimamura S."/>
            <person name="Takaki Y."/>
            <person name="Nagai Y."/>
            <person name="Toyoda A."/>
            <person name="Suzuki Y."/>
            <person name="Arimoto A."/>
            <person name="Ishii H."/>
            <person name="Satoh N."/>
            <person name="Nishiyama T."/>
            <person name="Hasebe M."/>
            <person name="Maruyama T."/>
            <person name="Minagawa J."/>
            <person name="Obokata J."/>
            <person name="Shigenobu S."/>
        </authorList>
    </citation>
    <scope>NUCLEOTIDE SEQUENCE [LARGE SCALE GENOMIC DNA]</scope>
</reference>
<dbReference type="EMBL" id="BLXT01006426">
    <property type="protein sequence ID" value="GFO31756.1"/>
    <property type="molecule type" value="Genomic_DNA"/>
</dbReference>
<accession>A0AAV4CJR4</accession>
<gene>
    <name evidence="2" type="ORF">PoB_005826100</name>
</gene>
<feature type="region of interest" description="Disordered" evidence="1">
    <location>
        <begin position="23"/>
        <end position="96"/>
    </location>
</feature>
<dbReference type="Proteomes" id="UP000735302">
    <property type="component" value="Unassembled WGS sequence"/>
</dbReference>
<sequence>MAEDQYSSTSELDIDAPNLYKDLELSSSSDATRRDSGPGYMEIPHGPNADDHYSSTSELDMDAPNLYKDLELSSSSDATRRASRPGYIEIPPRSCC</sequence>
<name>A0AAV4CJR4_9GAST</name>
<protein>
    <submittedName>
        <fullName evidence="2">Uncharacterized protein</fullName>
    </submittedName>
</protein>
<evidence type="ECO:0000313" key="2">
    <source>
        <dbReference type="EMBL" id="GFO31756.1"/>
    </source>
</evidence>
<proteinExistence type="predicted"/>
<comment type="caution">
    <text evidence="2">The sequence shown here is derived from an EMBL/GenBank/DDBJ whole genome shotgun (WGS) entry which is preliminary data.</text>
</comment>
<evidence type="ECO:0000256" key="1">
    <source>
        <dbReference type="SAM" id="MobiDB-lite"/>
    </source>
</evidence>
<organism evidence="2 3">
    <name type="scientific">Plakobranchus ocellatus</name>
    <dbReference type="NCBI Taxonomy" id="259542"/>
    <lineage>
        <taxon>Eukaryota</taxon>
        <taxon>Metazoa</taxon>
        <taxon>Spiralia</taxon>
        <taxon>Lophotrochozoa</taxon>
        <taxon>Mollusca</taxon>
        <taxon>Gastropoda</taxon>
        <taxon>Heterobranchia</taxon>
        <taxon>Euthyneura</taxon>
        <taxon>Panpulmonata</taxon>
        <taxon>Sacoglossa</taxon>
        <taxon>Placobranchoidea</taxon>
        <taxon>Plakobranchidae</taxon>
        <taxon>Plakobranchus</taxon>
    </lineage>
</organism>
<keyword evidence="3" id="KW-1185">Reference proteome</keyword>